<proteinExistence type="predicted"/>
<organism evidence="1">
    <name type="scientific">uncultured Caudovirales phage</name>
    <dbReference type="NCBI Taxonomy" id="2100421"/>
    <lineage>
        <taxon>Viruses</taxon>
        <taxon>Duplodnaviria</taxon>
        <taxon>Heunggongvirae</taxon>
        <taxon>Uroviricota</taxon>
        <taxon>Caudoviricetes</taxon>
        <taxon>Peduoviridae</taxon>
        <taxon>Maltschvirus</taxon>
        <taxon>Maltschvirus maltsch</taxon>
    </lineage>
</organism>
<name>A0A6J5LUM0_9CAUD</name>
<gene>
    <name evidence="1" type="ORF">UFOVP285_19</name>
</gene>
<reference evidence="1" key="1">
    <citation type="submission" date="2020-04" db="EMBL/GenBank/DDBJ databases">
        <authorList>
            <person name="Chiriac C."/>
            <person name="Salcher M."/>
            <person name="Ghai R."/>
            <person name="Kavagutti S V."/>
        </authorList>
    </citation>
    <scope>NUCLEOTIDE SEQUENCE</scope>
</reference>
<protein>
    <submittedName>
        <fullName evidence="1">Uncharacterized protein</fullName>
    </submittedName>
</protein>
<dbReference type="EMBL" id="LR796300">
    <property type="protein sequence ID" value="CAB4135419.1"/>
    <property type="molecule type" value="Genomic_DNA"/>
</dbReference>
<evidence type="ECO:0000313" key="1">
    <source>
        <dbReference type="EMBL" id="CAB4135419.1"/>
    </source>
</evidence>
<accession>A0A6J5LUM0</accession>
<sequence>MSIKVAVVKNYLDKESCEQLNQWVLDAIAQNKIGLGITIPKEGHYSSFERITSEKRYTSRIYSDNYEYPELVTSIFDRIKTELNLKNAIVSTNGGKDGVVVSCTYPDGDVYLHKDPKEGPGVSLLRVNILSKAAQTGGAIHVKDAIFNLEQGDMMAYLVDEYEHCVEPVEGDEPRIMWMFGLLLPKHLWEANIVGGNLNNEYRINK</sequence>